<reference evidence="1 2" key="1">
    <citation type="submission" date="2019-09" db="EMBL/GenBank/DDBJ databases">
        <title>Complete genome sequence of Sporolactobacillus terrae 70-3.</title>
        <authorList>
            <person name="Tanaka N."/>
            <person name="Shiwa Y."/>
            <person name="Fujita N."/>
            <person name="Tanasupawat S."/>
        </authorList>
    </citation>
    <scope>NUCLEOTIDE SEQUENCE [LARGE SCALE GENOMIC DNA]</scope>
    <source>
        <strain evidence="1 2">70-3</strain>
    </source>
</reference>
<evidence type="ECO:0000313" key="1">
    <source>
        <dbReference type="EMBL" id="BBN97649.1"/>
    </source>
</evidence>
<dbReference type="InterPro" id="IPR046174">
    <property type="entry name" value="DUF6176"/>
</dbReference>
<gene>
    <name evidence="1" type="ORF">St703_03540</name>
</gene>
<dbReference type="AlphaFoldDB" id="A0A5K7WVC6"/>
<organism evidence="1 2">
    <name type="scientific">Sporolactobacillus terrae</name>
    <dbReference type="NCBI Taxonomy" id="269673"/>
    <lineage>
        <taxon>Bacteria</taxon>
        <taxon>Bacillati</taxon>
        <taxon>Bacillota</taxon>
        <taxon>Bacilli</taxon>
        <taxon>Bacillales</taxon>
        <taxon>Sporolactobacillaceae</taxon>
        <taxon>Sporolactobacillus</taxon>
    </lineage>
</organism>
<dbReference type="RefSeq" id="WP_172968931.1">
    <property type="nucleotide sequence ID" value="NZ_AP021853.1"/>
</dbReference>
<dbReference type="Pfam" id="PF19673">
    <property type="entry name" value="DUF6176"/>
    <property type="match status" value="1"/>
</dbReference>
<proteinExistence type="predicted"/>
<name>A0A5K7WVC6_9BACL</name>
<dbReference type="Proteomes" id="UP000326951">
    <property type="component" value="Chromosome"/>
</dbReference>
<protein>
    <submittedName>
        <fullName evidence="1">Uncharacterized protein</fullName>
    </submittedName>
</protein>
<accession>A0A5K7WVC6</accession>
<dbReference type="EMBL" id="AP021853">
    <property type="protein sequence ID" value="BBN97649.1"/>
    <property type="molecule type" value="Genomic_DNA"/>
</dbReference>
<evidence type="ECO:0000313" key="2">
    <source>
        <dbReference type="Proteomes" id="UP000326951"/>
    </source>
</evidence>
<sequence length="51" mass="5643">MAGISGSDARSPADFGNEKLYVEATFREKDANDEYLYWFSTQSEGGAMSKN</sequence>